<dbReference type="GO" id="GO:0003677">
    <property type="term" value="F:DNA binding"/>
    <property type="evidence" value="ECO:0007669"/>
    <property type="project" value="InterPro"/>
</dbReference>
<gene>
    <name evidence="5" type="ORF">PC113_g5387</name>
    <name evidence="6" type="ORF">PC115_g20662</name>
    <name evidence="7" type="ORF">PC117_g10156</name>
    <name evidence="8" type="ORF">PC118_g20540</name>
</gene>
<dbReference type="InterPro" id="IPR012337">
    <property type="entry name" value="RNaseH-like_sf"/>
</dbReference>
<evidence type="ECO:0000256" key="3">
    <source>
        <dbReference type="ARBA" id="ARBA00022833"/>
    </source>
</evidence>
<reference evidence="5" key="1">
    <citation type="submission" date="2018-10" db="EMBL/GenBank/DDBJ databases">
        <title>Effector identification in a new, highly contiguous assembly of the strawberry crown rot pathogen Phytophthora cactorum.</title>
        <authorList>
            <person name="Armitage A.D."/>
            <person name="Nellist C.F."/>
            <person name="Bates H."/>
            <person name="Vickerstaff R.J."/>
            <person name="Harrison R.J."/>
        </authorList>
    </citation>
    <scope>NUCLEOTIDE SEQUENCE</scope>
    <source>
        <strain evidence="5">15-7</strain>
        <strain evidence="6">4032</strain>
        <strain evidence="7">4040</strain>
        <strain evidence="8">P415</strain>
    </source>
</reference>
<dbReference type="AlphaFoldDB" id="A0A8T0ZMA4"/>
<evidence type="ECO:0000313" key="9">
    <source>
        <dbReference type="Proteomes" id="UP000735874"/>
    </source>
</evidence>
<comment type="caution">
    <text evidence="5">The sequence shown here is derived from an EMBL/GenBank/DDBJ whole genome shotgun (WGS) entry which is preliminary data.</text>
</comment>
<dbReference type="Proteomes" id="UP000697107">
    <property type="component" value="Unassembled WGS sequence"/>
</dbReference>
<evidence type="ECO:0000313" key="7">
    <source>
        <dbReference type="EMBL" id="KAG2941662.1"/>
    </source>
</evidence>
<organism evidence="5 9">
    <name type="scientific">Phytophthora cactorum</name>
    <dbReference type="NCBI Taxonomy" id="29920"/>
    <lineage>
        <taxon>Eukaryota</taxon>
        <taxon>Sar</taxon>
        <taxon>Stramenopiles</taxon>
        <taxon>Oomycota</taxon>
        <taxon>Peronosporomycetes</taxon>
        <taxon>Peronosporales</taxon>
        <taxon>Peronosporaceae</taxon>
        <taxon>Phytophthora</taxon>
    </lineage>
</organism>
<dbReference type="Pfam" id="PF02892">
    <property type="entry name" value="zf-BED"/>
    <property type="match status" value="1"/>
</dbReference>
<evidence type="ECO:0000256" key="2">
    <source>
        <dbReference type="ARBA" id="ARBA00022771"/>
    </source>
</evidence>
<dbReference type="InterPro" id="IPR003656">
    <property type="entry name" value="Znf_BED"/>
</dbReference>
<keyword evidence="2" id="KW-0863">Zinc-finger</keyword>
<sequence>MELTFTPPAPTRAFSHEQVARYFFVRLLDDNDESTGQWRCKICTRSYRQDDGRGYNNLIAHLRARHPDFEERIRSASVSEMGSLRLGLMGRRRGPAAHVLNTKLAPISHVTMRDKILRVAEEVEDKVAQEIPDKFGIIFDGWSNDSEHYLAVFPTYEVDGLVKTPLLSMAPIVNDPDDNPKAESHRSALESVLAVFGKELVHCLFLVGDNCSVNRKLVCLMNVPLVGCASHRLNLAVLTFKLSWI</sequence>
<dbReference type="EMBL" id="RCMI01001337">
    <property type="protein sequence ID" value="KAG2886509.1"/>
    <property type="molecule type" value="Genomic_DNA"/>
</dbReference>
<keyword evidence="1" id="KW-0479">Metal-binding</keyword>
<evidence type="ECO:0000313" key="5">
    <source>
        <dbReference type="EMBL" id="KAG2863477.1"/>
    </source>
</evidence>
<accession>A0A8T0ZMA4</accession>
<dbReference type="PANTHER" id="PTHR40866">
    <property type="entry name" value="BED-TYPE DOMAIN-CONTAINING PROTEIN"/>
    <property type="match status" value="1"/>
</dbReference>
<evidence type="ECO:0000313" key="6">
    <source>
        <dbReference type="EMBL" id="KAG2886509.1"/>
    </source>
</evidence>
<dbReference type="EMBL" id="RCML01001252">
    <property type="protein sequence ID" value="KAG2964095.1"/>
    <property type="molecule type" value="Genomic_DNA"/>
</dbReference>
<dbReference type="Proteomes" id="UP000736787">
    <property type="component" value="Unassembled WGS sequence"/>
</dbReference>
<dbReference type="EMBL" id="RCMG01000103">
    <property type="protein sequence ID" value="KAG2863477.1"/>
    <property type="molecule type" value="Genomic_DNA"/>
</dbReference>
<evidence type="ECO:0000313" key="8">
    <source>
        <dbReference type="EMBL" id="KAG2964095.1"/>
    </source>
</evidence>
<evidence type="ECO:0000259" key="4">
    <source>
        <dbReference type="Pfam" id="PF02892"/>
    </source>
</evidence>
<feature type="domain" description="BED-type" evidence="4">
    <location>
        <begin position="34"/>
        <end position="67"/>
    </location>
</feature>
<dbReference type="PANTHER" id="PTHR40866:SF1">
    <property type="entry name" value="BED-TYPE DOMAIN-CONTAINING PROTEIN"/>
    <property type="match status" value="1"/>
</dbReference>
<dbReference type="Proteomes" id="UP000774804">
    <property type="component" value="Unassembled WGS sequence"/>
</dbReference>
<name>A0A8T0ZMA4_9STRA</name>
<protein>
    <recommendedName>
        <fullName evidence="4">BED-type domain-containing protein</fullName>
    </recommendedName>
</protein>
<dbReference type="EMBL" id="RCMK01000242">
    <property type="protein sequence ID" value="KAG2941662.1"/>
    <property type="molecule type" value="Genomic_DNA"/>
</dbReference>
<dbReference type="SUPFAM" id="SSF53098">
    <property type="entry name" value="Ribonuclease H-like"/>
    <property type="match status" value="1"/>
</dbReference>
<dbReference type="GO" id="GO:0008270">
    <property type="term" value="F:zinc ion binding"/>
    <property type="evidence" value="ECO:0007669"/>
    <property type="project" value="UniProtKB-KW"/>
</dbReference>
<dbReference type="VEuPathDB" id="FungiDB:PC110_g23557"/>
<proteinExistence type="predicted"/>
<dbReference type="Proteomes" id="UP000735874">
    <property type="component" value="Unassembled WGS sequence"/>
</dbReference>
<keyword evidence="3" id="KW-0862">Zinc</keyword>
<evidence type="ECO:0000256" key="1">
    <source>
        <dbReference type="ARBA" id="ARBA00022723"/>
    </source>
</evidence>